<feature type="transmembrane region" description="Helical" evidence="1">
    <location>
        <begin position="12"/>
        <end position="35"/>
    </location>
</feature>
<organism evidence="2 3">
    <name type="scientific">candidate division CPR2 bacterium GW2011_GWC1_41_48</name>
    <dbReference type="NCBI Taxonomy" id="1618344"/>
    <lineage>
        <taxon>Bacteria</taxon>
        <taxon>Bacteria division CPR2</taxon>
    </lineage>
</organism>
<reference evidence="2 3" key="1">
    <citation type="journal article" date="2015" name="Nature">
        <title>rRNA introns, odd ribosomes, and small enigmatic genomes across a large radiation of phyla.</title>
        <authorList>
            <person name="Brown C.T."/>
            <person name="Hug L.A."/>
            <person name="Thomas B.C."/>
            <person name="Sharon I."/>
            <person name="Castelle C.J."/>
            <person name="Singh A."/>
            <person name="Wilkins M.J."/>
            <person name="Williams K.H."/>
            <person name="Banfield J.F."/>
        </authorList>
    </citation>
    <scope>NUCLEOTIDE SEQUENCE [LARGE SCALE GENOMIC DNA]</scope>
</reference>
<dbReference type="AlphaFoldDB" id="A0A0G0W8Y6"/>
<evidence type="ECO:0000313" key="3">
    <source>
        <dbReference type="Proteomes" id="UP000033869"/>
    </source>
</evidence>
<protein>
    <submittedName>
        <fullName evidence="2">Uncharacterized protein</fullName>
    </submittedName>
</protein>
<comment type="caution">
    <text evidence="2">The sequence shown here is derived from an EMBL/GenBank/DDBJ whole genome shotgun (WGS) entry which is preliminary data.</text>
</comment>
<accession>A0A0G0W8Y6</accession>
<keyword evidence="1" id="KW-0812">Transmembrane</keyword>
<name>A0A0G0W8Y6_UNCC2</name>
<evidence type="ECO:0000313" key="2">
    <source>
        <dbReference type="EMBL" id="KKS09464.1"/>
    </source>
</evidence>
<gene>
    <name evidence="2" type="ORF">UU65_C0002G0242</name>
</gene>
<dbReference type="EMBL" id="LCBL01000002">
    <property type="protein sequence ID" value="KKS09464.1"/>
    <property type="molecule type" value="Genomic_DNA"/>
</dbReference>
<proteinExistence type="predicted"/>
<dbReference type="Proteomes" id="UP000033869">
    <property type="component" value="Unassembled WGS sequence"/>
</dbReference>
<sequence length="269" mass="30701">MEEQNKIKKGMPLWLSIVLIIVIAGLATGGTWYVMDQKVKKNDMRTVNLLSQVDKLTKESKENMEVAQLEPAQGAKDVDLNSQEVITTDITKMLPVVQKDPNQKQEFKEKDYGFSFSYPGSWSFQPCGMSTTNYSFYAVLLSPEKNPLPKWSVGQKLPESAQIVLSTNYSASYYSKDYPNYYDDVKKDTGYYTSHTWKNVQINGKQMLRTETTWSGAGGLIPAGTKTVEYHYVDSGKDRLFKATYWLRSTDTDHLQEFENLIKTLNIDM</sequence>
<evidence type="ECO:0000256" key="1">
    <source>
        <dbReference type="SAM" id="Phobius"/>
    </source>
</evidence>
<keyword evidence="1" id="KW-0472">Membrane</keyword>
<keyword evidence="1" id="KW-1133">Transmembrane helix</keyword>